<comment type="similarity">
    <text evidence="2">Belongs to the methyltransferase superfamily. HEN1 family.</text>
</comment>
<evidence type="ECO:0000313" key="16">
    <source>
        <dbReference type="EMBL" id="CAL4783658.1"/>
    </source>
</evidence>
<evidence type="ECO:0000256" key="5">
    <source>
        <dbReference type="ARBA" id="ARBA00022691"/>
    </source>
</evidence>
<dbReference type="GO" id="GO:0046872">
    <property type="term" value="F:metal ion binding"/>
    <property type="evidence" value="ECO:0007669"/>
    <property type="project" value="UniProtKB-KW"/>
</dbReference>
<keyword evidence="12" id="KW-0802">TPR repeat</keyword>
<keyword evidence="6" id="KW-0479">Metal-binding</keyword>
<dbReference type="OrthoDB" id="313126at2759"/>
<keyword evidence="5" id="KW-0949">S-adenosyl-L-methionine</keyword>
<dbReference type="Gene3D" id="3.10.50.40">
    <property type="match status" value="1"/>
</dbReference>
<protein>
    <recommendedName>
        <fullName evidence="11">peptidylprolyl isomerase</fullName>
        <ecNumber evidence="11">5.2.1.8</ecNumber>
    </recommendedName>
</protein>
<organism evidence="15">
    <name type="scientific">Cladocopium goreaui</name>
    <dbReference type="NCBI Taxonomy" id="2562237"/>
    <lineage>
        <taxon>Eukaryota</taxon>
        <taxon>Sar</taxon>
        <taxon>Alveolata</taxon>
        <taxon>Dinophyceae</taxon>
        <taxon>Suessiales</taxon>
        <taxon>Symbiodiniaceae</taxon>
        <taxon>Cladocopium</taxon>
    </lineage>
</organism>
<evidence type="ECO:0000256" key="1">
    <source>
        <dbReference type="ARBA" id="ARBA00001946"/>
    </source>
</evidence>
<evidence type="ECO:0000256" key="6">
    <source>
        <dbReference type="ARBA" id="ARBA00022723"/>
    </source>
</evidence>
<evidence type="ECO:0000259" key="14">
    <source>
        <dbReference type="PROSITE" id="PS50059"/>
    </source>
</evidence>
<evidence type="ECO:0000256" key="2">
    <source>
        <dbReference type="ARBA" id="ARBA00009026"/>
    </source>
</evidence>
<keyword evidence="8" id="KW-0694">RNA-binding</keyword>
<dbReference type="AlphaFoldDB" id="A0A9P1CRW9"/>
<dbReference type="PANTHER" id="PTHR21404:SF3">
    <property type="entry name" value="SMALL RNA 2'-O-METHYLTRANSFERASE"/>
    <property type="match status" value="1"/>
</dbReference>
<gene>
    <name evidence="15" type="ORF">C1SCF055_LOCUS22834</name>
</gene>
<dbReference type="InterPro" id="IPR011990">
    <property type="entry name" value="TPR-like_helical_dom_sf"/>
</dbReference>
<dbReference type="SUPFAM" id="SSF48452">
    <property type="entry name" value="TPR-like"/>
    <property type="match status" value="1"/>
</dbReference>
<feature type="compositionally biased region" description="Acidic residues" evidence="13">
    <location>
        <begin position="536"/>
        <end position="545"/>
    </location>
</feature>
<dbReference type="InterPro" id="IPR001179">
    <property type="entry name" value="PPIase_FKBP_dom"/>
</dbReference>
<feature type="region of interest" description="Disordered" evidence="13">
    <location>
        <begin position="532"/>
        <end position="556"/>
    </location>
</feature>
<comment type="caution">
    <text evidence="15">The sequence shown here is derived from an EMBL/GenBank/DDBJ whole genome shotgun (WGS) entry which is preliminary data.</text>
</comment>
<dbReference type="EC" id="5.2.1.8" evidence="11"/>
<dbReference type="PROSITE" id="PS50059">
    <property type="entry name" value="FKBP_PPIASE"/>
    <property type="match status" value="1"/>
</dbReference>
<evidence type="ECO:0000256" key="12">
    <source>
        <dbReference type="PROSITE-ProRule" id="PRU00339"/>
    </source>
</evidence>
<evidence type="ECO:0000256" key="7">
    <source>
        <dbReference type="ARBA" id="ARBA00022842"/>
    </source>
</evidence>
<keyword evidence="3" id="KW-0489">Methyltransferase</keyword>
<dbReference type="InterPro" id="IPR026610">
    <property type="entry name" value="Hen1"/>
</dbReference>
<dbReference type="GO" id="GO:0003755">
    <property type="term" value="F:peptidyl-prolyl cis-trans isomerase activity"/>
    <property type="evidence" value="ECO:0007669"/>
    <property type="project" value="UniProtKB-KW"/>
</dbReference>
<dbReference type="Gene3D" id="1.25.40.10">
    <property type="entry name" value="Tetratricopeptide repeat domain"/>
    <property type="match status" value="1"/>
</dbReference>
<reference evidence="15" key="1">
    <citation type="submission" date="2022-10" db="EMBL/GenBank/DDBJ databases">
        <authorList>
            <person name="Chen Y."/>
            <person name="Dougan E. K."/>
            <person name="Chan C."/>
            <person name="Rhodes N."/>
            <person name="Thang M."/>
        </authorList>
    </citation>
    <scope>NUCLEOTIDE SEQUENCE</scope>
</reference>
<evidence type="ECO:0000256" key="10">
    <source>
        <dbReference type="ARBA" id="ARBA00048418"/>
    </source>
</evidence>
<comment type="catalytic activity">
    <reaction evidence="10">
        <text>small RNA 3'-end nucleotide + S-adenosyl-L-methionine = small RNA 3'-end 2'-O-methylnucleotide + S-adenosyl-L-homocysteine + H(+)</text>
        <dbReference type="Rhea" id="RHEA:37887"/>
        <dbReference type="Rhea" id="RHEA-COMP:10415"/>
        <dbReference type="Rhea" id="RHEA-COMP:10416"/>
        <dbReference type="ChEBI" id="CHEBI:15378"/>
        <dbReference type="ChEBI" id="CHEBI:57856"/>
        <dbReference type="ChEBI" id="CHEBI:59789"/>
        <dbReference type="ChEBI" id="CHEBI:74896"/>
        <dbReference type="ChEBI" id="CHEBI:74898"/>
        <dbReference type="EC" id="2.1.1.386"/>
    </reaction>
</comment>
<feature type="compositionally biased region" description="Basic and acidic residues" evidence="13">
    <location>
        <begin position="972"/>
        <end position="983"/>
    </location>
</feature>
<evidence type="ECO:0000256" key="8">
    <source>
        <dbReference type="ARBA" id="ARBA00022884"/>
    </source>
</evidence>
<dbReference type="GO" id="GO:0005737">
    <property type="term" value="C:cytoplasm"/>
    <property type="evidence" value="ECO:0007669"/>
    <property type="project" value="TreeGrafter"/>
</dbReference>
<evidence type="ECO:0000256" key="11">
    <source>
        <dbReference type="PROSITE-ProRule" id="PRU00277"/>
    </source>
</evidence>
<dbReference type="InterPro" id="IPR046357">
    <property type="entry name" value="PPIase_dom_sf"/>
</dbReference>
<feature type="region of interest" description="Disordered" evidence="13">
    <location>
        <begin position="1"/>
        <end position="24"/>
    </location>
</feature>
<keyword evidence="9" id="KW-0943">RNA-mediated gene silencing</keyword>
<dbReference type="GO" id="GO:0003723">
    <property type="term" value="F:RNA binding"/>
    <property type="evidence" value="ECO:0007669"/>
    <property type="project" value="UniProtKB-KW"/>
</dbReference>
<dbReference type="Gene3D" id="3.40.50.150">
    <property type="entry name" value="Vaccinia Virus protein VP39"/>
    <property type="match status" value="1"/>
</dbReference>
<comment type="catalytic activity">
    <reaction evidence="11">
        <text>[protein]-peptidylproline (omega=180) = [protein]-peptidylproline (omega=0)</text>
        <dbReference type="Rhea" id="RHEA:16237"/>
        <dbReference type="Rhea" id="RHEA-COMP:10747"/>
        <dbReference type="Rhea" id="RHEA-COMP:10748"/>
        <dbReference type="ChEBI" id="CHEBI:83833"/>
        <dbReference type="ChEBI" id="CHEBI:83834"/>
        <dbReference type="EC" id="5.2.1.8"/>
    </reaction>
</comment>
<feature type="region of interest" description="Disordered" evidence="13">
    <location>
        <begin position="972"/>
        <end position="1007"/>
    </location>
</feature>
<proteinExistence type="inferred from homology"/>
<dbReference type="EMBL" id="CAMXCT010002195">
    <property type="protein sequence ID" value="CAI3996346.1"/>
    <property type="molecule type" value="Genomic_DNA"/>
</dbReference>
<dbReference type="SUPFAM" id="SSF54534">
    <property type="entry name" value="FKBP-like"/>
    <property type="match status" value="1"/>
</dbReference>
<feature type="repeat" description="TPR" evidence="12">
    <location>
        <begin position="909"/>
        <end position="942"/>
    </location>
</feature>
<dbReference type="GO" id="GO:0001510">
    <property type="term" value="P:RNA methylation"/>
    <property type="evidence" value="ECO:0007669"/>
    <property type="project" value="InterPro"/>
</dbReference>
<evidence type="ECO:0000256" key="13">
    <source>
        <dbReference type="SAM" id="MobiDB-lite"/>
    </source>
</evidence>
<evidence type="ECO:0000256" key="3">
    <source>
        <dbReference type="ARBA" id="ARBA00022603"/>
    </source>
</evidence>
<dbReference type="EMBL" id="CAMXCT020002195">
    <property type="protein sequence ID" value="CAL1149721.1"/>
    <property type="molecule type" value="Genomic_DNA"/>
</dbReference>
<dbReference type="EMBL" id="CAMXCT030002195">
    <property type="protein sequence ID" value="CAL4783658.1"/>
    <property type="molecule type" value="Genomic_DNA"/>
</dbReference>
<dbReference type="GO" id="GO:0030422">
    <property type="term" value="P:siRNA processing"/>
    <property type="evidence" value="ECO:0007669"/>
    <property type="project" value="TreeGrafter"/>
</dbReference>
<reference evidence="16 17" key="2">
    <citation type="submission" date="2024-05" db="EMBL/GenBank/DDBJ databases">
        <authorList>
            <person name="Chen Y."/>
            <person name="Shah S."/>
            <person name="Dougan E. K."/>
            <person name="Thang M."/>
            <person name="Chan C."/>
        </authorList>
    </citation>
    <scope>NUCLEOTIDE SEQUENCE [LARGE SCALE GENOMIC DNA]</scope>
</reference>
<dbReference type="GO" id="GO:0090486">
    <property type="term" value="F:small RNA 2'-O-methyltransferase activity"/>
    <property type="evidence" value="ECO:0007669"/>
    <property type="project" value="UniProtKB-EC"/>
</dbReference>
<accession>A0A9P1CRW9</accession>
<evidence type="ECO:0000313" key="17">
    <source>
        <dbReference type="Proteomes" id="UP001152797"/>
    </source>
</evidence>
<dbReference type="GO" id="GO:0005634">
    <property type="term" value="C:nucleus"/>
    <property type="evidence" value="ECO:0007669"/>
    <property type="project" value="TreeGrafter"/>
</dbReference>
<dbReference type="SUPFAM" id="SSF53335">
    <property type="entry name" value="S-adenosyl-L-methionine-dependent methyltransferases"/>
    <property type="match status" value="1"/>
</dbReference>
<keyword evidence="4" id="KW-0808">Transferase</keyword>
<evidence type="ECO:0000313" key="15">
    <source>
        <dbReference type="EMBL" id="CAI3996346.1"/>
    </source>
</evidence>
<evidence type="ECO:0000256" key="9">
    <source>
        <dbReference type="ARBA" id="ARBA00023158"/>
    </source>
</evidence>
<evidence type="ECO:0000256" key="4">
    <source>
        <dbReference type="ARBA" id="ARBA00022679"/>
    </source>
</evidence>
<feature type="domain" description="PPIase FKBP-type" evidence="14">
    <location>
        <begin position="674"/>
        <end position="764"/>
    </location>
</feature>
<dbReference type="InterPro" id="IPR019734">
    <property type="entry name" value="TPR_rpt"/>
</dbReference>
<name>A0A9P1CRW9_9DINO</name>
<dbReference type="Pfam" id="PF13489">
    <property type="entry name" value="Methyltransf_23"/>
    <property type="match status" value="1"/>
</dbReference>
<comment type="cofactor">
    <cofactor evidence="1">
        <name>Mg(2+)</name>
        <dbReference type="ChEBI" id="CHEBI:18420"/>
    </cofactor>
</comment>
<sequence>VLNGTVSDDAGVPSTPAPAKKEIFAPPPREEVQSLDVLWLPLDTSEMVRLRRIQVVKDDFLGAIEAQLQCSGLGLMAHPLTWMGNRPKGLSLYEVVEPFTMAEVNARASALAGHEIHGESFLMDASAHSKGAALVDLTLMRYEQLKADKAGHLNSPVTALNQNRGMLLCGHPKLPETYSASTWVGLNPKSLLNEVARRRGFNVHVEAFAYQNDAYPVEDGKTWYRASASVSNEQDEKWSYGEPSTNKMDTQQDASLRVLQLFQGEDDTSVGRWRHPLVEPMLQCVKDRSVGRDLATPFPRGSKVTFSYQIKLGQATGDETIEMLLERQERLTAAVTGRVLHPVLQDLLQTLTIGGDVSMSRSCEYEGVPCDFLFQLHLLDLQLPAEPEPPKKVIKFDPPLWKQRQKFIVQALLCRSVRSVLDLGCGDGQLLEALYLQSSFDRLCGLELSEIRVKNTQKRLSHVSDAALETTTAVMCADFVAPGQAEWVSFAAGIEAIVLCEVLEHLPEASMPRLPHALFALHPQVVIVTSPNADFGDSDSEEEEAPDSKAVAHRPFRHADHEREWTRAEFKEWAERVAQEHGYWISELGGVGYLPELEANGPCTQLCIFERKEEDENAELPSATSTSSSSSFAEQVDLQQIVATALRKDELGGEGSGLWKYVQQEGSGAVPPARARVNLHYASYFSSGVRVETSREKNRSTPCAFQLGGKQALLSWQLAAAAMRPGEIAWICSPSKFAYGEQGVPPSVPPNETMWFALEMNFAKAPGTVKFSQRLEDAIAEAERHMEVGRSDLQRGAFAQGRQAFRRSRAALPEKLLLKRSEEEIARFAALERASLLNQALCCLKLGDSVDPKEGLQHFRSAEAAADELLQRHGNALLEEPLLFSAPQSIPELQTMLRRVSGANETWQAKAYFRRGSARERLQYMAAALEDYEAALQIEPGDKIITKQLHALRNRQRKTELKPEKMFAGILQRERMEREKEEAAADLAARKQRREERLKAEAQATSS</sequence>
<feature type="non-terminal residue" evidence="15">
    <location>
        <position position="1007"/>
    </location>
</feature>
<dbReference type="PROSITE" id="PS50005">
    <property type="entry name" value="TPR"/>
    <property type="match status" value="1"/>
</dbReference>
<dbReference type="Pfam" id="PF00254">
    <property type="entry name" value="FKBP_C"/>
    <property type="match status" value="1"/>
</dbReference>
<keyword evidence="7" id="KW-0460">Magnesium</keyword>
<dbReference type="Proteomes" id="UP001152797">
    <property type="component" value="Unassembled WGS sequence"/>
</dbReference>
<keyword evidence="11" id="KW-0697">Rotamase</keyword>
<dbReference type="InterPro" id="IPR029063">
    <property type="entry name" value="SAM-dependent_MTases_sf"/>
</dbReference>
<keyword evidence="17" id="KW-1185">Reference proteome</keyword>
<dbReference type="PANTHER" id="PTHR21404">
    <property type="entry name" value="HEN1"/>
    <property type="match status" value="1"/>
</dbReference>
<keyword evidence="11" id="KW-0413">Isomerase</keyword>